<keyword evidence="4" id="KW-1185">Reference proteome</keyword>
<gene>
    <name evidence="2" type="ORF">ZHAS_00003345</name>
</gene>
<reference evidence="2 4" key="1">
    <citation type="journal article" date="2014" name="BMC Genomics">
        <title>Genome sequence of Anopheles sinensis provides insight into genetics basis of mosquito competence for malaria parasites.</title>
        <authorList>
            <person name="Zhou D."/>
            <person name="Zhang D."/>
            <person name="Ding G."/>
            <person name="Shi L."/>
            <person name="Hou Q."/>
            <person name="Ye Y."/>
            <person name="Xu Y."/>
            <person name="Zhou H."/>
            <person name="Xiong C."/>
            <person name="Li S."/>
            <person name="Yu J."/>
            <person name="Hong S."/>
            <person name="Yu X."/>
            <person name="Zou P."/>
            <person name="Chen C."/>
            <person name="Chang X."/>
            <person name="Wang W."/>
            <person name="Lv Y."/>
            <person name="Sun Y."/>
            <person name="Ma L."/>
            <person name="Shen B."/>
            <person name="Zhu C."/>
        </authorList>
    </citation>
    <scope>NUCLEOTIDE SEQUENCE [LARGE SCALE GENOMIC DNA]</scope>
</reference>
<organism evidence="2">
    <name type="scientific">Anopheles sinensis</name>
    <name type="common">Mosquito</name>
    <dbReference type="NCBI Taxonomy" id="74873"/>
    <lineage>
        <taxon>Eukaryota</taxon>
        <taxon>Metazoa</taxon>
        <taxon>Ecdysozoa</taxon>
        <taxon>Arthropoda</taxon>
        <taxon>Hexapoda</taxon>
        <taxon>Insecta</taxon>
        <taxon>Pterygota</taxon>
        <taxon>Neoptera</taxon>
        <taxon>Endopterygota</taxon>
        <taxon>Diptera</taxon>
        <taxon>Nematocera</taxon>
        <taxon>Culicoidea</taxon>
        <taxon>Culicidae</taxon>
        <taxon>Anophelinae</taxon>
        <taxon>Anopheles</taxon>
    </lineage>
</organism>
<keyword evidence="2" id="KW-0347">Helicase</keyword>
<keyword evidence="2" id="KW-0378">Hydrolase</keyword>
<dbReference type="AlphaFoldDB" id="A0A084VE24"/>
<feature type="compositionally biased region" description="Basic and acidic residues" evidence="1">
    <location>
        <begin position="110"/>
        <end position="126"/>
    </location>
</feature>
<accession>A0A084VE24</accession>
<keyword evidence="2" id="KW-0547">Nucleotide-binding</keyword>
<sequence length="138" mass="15551">MDLPLATGHLRQLPPIIIPRVPDLRTKRAKNLPLVEEVEPKFNPGARGSWAVARRDEDGNRWTVVNLSDYVTDLLGPKSFGQQQQQQQPVPQPHHPSPRERAPNQSQQLSDKRSPMIDPFGTRRDENDAEMCSPYAGA</sequence>
<dbReference type="Proteomes" id="UP000030765">
    <property type="component" value="Unassembled WGS sequence"/>
</dbReference>
<feature type="region of interest" description="Disordered" evidence="1">
    <location>
        <begin position="74"/>
        <end position="138"/>
    </location>
</feature>
<dbReference type="GO" id="GO:0004386">
    <property type="term" value="F:helicase activity"/>
    <property type="evidence" value="ECO:0007669"/>
    <property type="project" value="UniProtKB-KW"/>
</dbReference>
<evidence type="ECO:0000313" key="2">
    <source>
        <dbReference type="EMBL" id="KFB36218.1"/>
    </source>
</evidence>
<evidence type="ECO:0000313" key="4">
    <source>
        <dbReference type="Proteomes" id="UP000030765"/>
    </source>
</evidence>
<dbReference type="EnsemblMetazoa" id="ASIC003345-RA">
    <property type="protein sequence ID" value="ASIC003345-PA"/>
    <property type="gene ID" value="ASIC003345"/>
</dbReference>
<name>A0A084VE24_ANOSI</name>
<dbReference type="EMBL" id="KE524773">
    <property type="protein sequence ID" value="KFB36218.1"/>
    <property type="molecule type" value="Genomic_DNA"/>
</dbReference>
<dbReference type="VEuPathDB" id="VectorBase:ASIC003345"/>
<proteinExistence type="predicted"/>
<evidence type="ECO:0000313" key="3">
    <source>
        <dbReference type="EnsemblMetazoa" id="ASIC003345-PA"/>
    </source>
</evidence>
<evidence type="ECO:0000256" key="1">
    <source>
        <dbReference type="SAM" id="MobiDB-lite"/>
    </source>
</evidence>
<dbReference type="EMBL" id="ATLV01012218">
    <property type="status" value="NOT_ANNOTATED_CDS"/>
    <property type="molecule type" value="Genomic_DNA"/>
</dbReference>
<protein>
    <submittedName>
        <fullName evidence="2 3">ATP-dependent RNA helicase DHX29</fullName>
    </submittedName>
</protein>
<reference evidence="3" key="2">
    <citation type="submission" date="2020-05" db="UniProtKB">
        <authorList>
            <consortium name="EnsemblMetazoa"/>
        </authorList>
    </citation>
    <scope>IDENTIFICATION</scope>
</reference>
<keyword evidence="2" id="KW-0067">ATP-binding</keyword>